<dbReference type="InterPro" id="IPR019812">
    <property type="entry name" value="Hydgase_assmbl_chp_CS"/>
</dbReference>
<dbReference type="Gene3D" id="2.30.30.140">
    <property type="match status" value="1"/>
</dbReference>
<dbReference type="Proteomes" id="UP000516320">
    <property type="component" value="Chromosome"/>
</dbReference>
<dbReference type="PRINTS" id="PR00445">
    <property type="entry name" value="HUPFHYPC"/>
</dbReference>
<dbReference type="PANTHER" id="PTHR35177">
    <property type="entry name" value="HYDROGENASE MATURATION FACTOR HYBG"/>
    <property type="match status" value="1"/>
</dbReference>
<proteinExistence type="inferred from homology"/>
<dbReference type="GO" id="GO:1902670">
    <property type="term" value="F:carbon dioxide binding"/>
    <property type="evidence" value="ECO:0007669"/>
    <property type="project" value="TreeGrafter"/>
</dbReference>
<sequence>MCLGVPAQITRIEAPGRATVEISGVSREISTDLLAGEDITPGQWVLVHVGFALSVIDEEEAALTLQQIQQLGGGTFEDELDSFRGSRI</sequence>
<protein>
    <submittedName>
        <fullName evidence="2">HypC/HybG/HupF family hydrogenase formation chaperone</fullName>
    </submittedName>
</protein>
<organism evidence="2 3">
    <name type="scientific">Corynebacterium poyangense</name>
    <dbReference type="NCBI Taxonomy" id="2684405"/>
    <lineage>
        <taxon>Bacteria</taxon>
        <taxon>Bacillati</taxon>
        <taxon>Actinomycetota</taxon>
        <taxon>Actinomycetes</taxon>
        <taxon>Mycobacteriales</taxon>
        <taxon>Corynebacteriaceae</taxon>
        <taxon>Corynebacterium</taxon>
    </lineage>
</organism>
<dbReference type="KEGG" id="cpoy:GP475_10655"/>
<dbReference type="SUPFAM" id="SSF159127">
    <property type="entry name" value="HupF/HypC-like"/>
    <property type="match status" value="1"/>
</dbReference>
<evidence type="ECO:0000313" key="3">
    <source>
        <dbReference type="Proteomes" id="UP000516320"/>
    </source>
</evidence>
<dbReference type="RefSeq" id="WP_187974348.1">
    <property type="nucleotide sequence ID" value="NZ_CP046884.1"/>
</dbReference>
<dbReference type="InterPro" id="IPR001109">
    <property type="entry name" value="Hydrogenase_HupF/HypC"/>
</dbReference>
<accession>A0A7H0SR63</accession>
<dbReference type="FunFam" id="2.30.30.140:FF:000022">
    <property type="entry name" value="Hydrogenase assembly chaperone HybG"/>
    <property type="match status" value="1"/>
</dbReference>
<keyword evidence="3" id="KW-1185">Reference proteome</keyword>
<dbReference type="PROSITE" id="PS01097">
    <property type="entry name" value="HUPF_HYPC"/>
    <property type="match status" value="1"/>
</dbReference>
<dbReference type="AlphaFoldDB" id="A0A7H0SR63"/>
<evidence type="ECO:0000313" key="2">
    <source>
        <dbReference type="EMBL" id="QNQ91038.1"/>
    </source>
</evidence>
<dbReference type="GO" id="GO:0005506">
    <property type="term" value="F:iron ion binding"/>
    <property type="evidence" value="ECO:0007669"/>
    <property type="project" value="TreeGrafter"/>
</dbReference>
<name>A0A7H0SR63_9CORY</name>
<dbReference type="EMBL" id="CP046884">
    <property type="protein sequence ID" value="QNQ91038.1"/>
    <property type="molecule type" value="Genomic_DNA"/>
</dbReference>
<dbReference type="PANTHER" id="PTHR35177:SF2">
    <property type="entry name" value="HYDROGENASE MATURATION FACTOR HYBG"/>
    <property type="match status" value="1"/>
</dbReference>
<reference evidence="2 3" key="1">
    <citation type="submission" date="2019-12" db="EMBL/GenBank/DDBJ databases">
        <title>Corynebacterium sp. nov., isolated from feces of the Anser Albifrons in China.</title>
        <authorList>
            <person name="Liu Q."/>
        </authorList>
    </citation>
    <scope>NUCLEOTIDE SEQUENCE [LARGE SCALE GENOMIC DNA]</scope>
    <source>
        <strain evidence="2 3">4H37-19</strain>
    </source>
</reference>
<evidence type="ECO:0000256" key="1">
    <source>
        <dbReference type="ARBA" id="ARBA00006018"/>
    </source>
</evidence>
<dbReference type="NCBIfam" id="TIGR00074">
    <property type="entry name" value="hypC_hupF"/>
    <property type="match status" value="1"/>
</dbReference>
<dbReference type="Pfam" id="PF01455">
    <property type="entry name" value="HupF_HypC"/>
    <property type="match status" value="1"/>
</dbReference>
<dbReference type="GO" id="GO:0051604">
    <property type="term" value="P:protein maturation"/>
    <property type="evidence" value="ECO:0007669"/>
    <property type="project" value="TreeGrafter"/>
</dbReference>
<comment type="similarity">
    <text evidence="1">Belongs to the HupF/HypC family.</text>
</comment>
<gene>
    <name evidence="2" type="primary">hypC</name>
    <name evidence="2" type="ORF">GP475_10655</name>
</gene>